<name>A0A1H3DJ31_9PROT</name>
<dbReference type="Proteomes" id="UP000198640">
    <property type="component" value="Unassembled WGS sequence"/>
</dbReference>
<gene>
    <name evidence="1" type="ORF">SAMN05421881_100531</name>
</gene>
<evidence type="ECO:0000313" key="2">
    <source>
        <dbReference type="Proteomes" id="UP000198640"/>
    </source>
</evidence>
<dbReference type="AlphaFoldDB" id="A0A1H3DJ31"/>
<proteinExistence type="predicted"/>
<keyword evidence="2" id="KW-1185">Reference proteome</keyword>
<dbReference type="EMBL" id="FNOY01000005">
    <property type="protein sequence ID" value="SDX65669.1"/>
    <property type="molecule type" value="Genomic_DNA"/>
</dbReference>
<accession>A0A1H3DJ31</accession>
<protein>
    <submittedName>
        <fullName evidence="1">Uncharacterized protein</fullName>
    </submittedName>
</protein>
<reference evidence="1 2" key="1">
    <citation type="submission" date="2016-10" db="EMBL/GenBank/DDBJ databases">
        <authorList>
            <person name="de Groot N.N."/>
        </authorList>
    </citation>
    <scope>NUCLEOTIDE SEQUENCE [LARGE SCALE GENOMIC DNA]</scope>
    <source>
        <strain evidence="1 2">Nm1</strain>
    </source>
</reference>
<organism evidence="1 2">
    <name type="scientific">Nitrosomonas halophila</name>
    <dbReference type="NCBI Taxonomy" id="44576"/>
    <lineage>
        <taxon>Bacteria</taxon>
        <taxon>Pseudomonadati</taxon>
        <taxon>Pseudomonadota</taxon>
        <taxon>Betaproteobacteria</taxon>
        <taxon>Nitrosomonadales</taxon>
        <taxon>Nitrosomonadaceae</taxon>
        <taxon>Nitrosomonas</taxon>
    </lineage>
</organism>
<evidence type="ECO:0000313" key="1">
    <source>
        <dbReference type="EMBL" id="SDX65669.1"/>
    </source>
</evidence>
<sequence>MAGRYPAVGEQYLNVTWFQSSPSRMAGRYVALVAMVLQDGGVSILAQPNGRALPGSVEPLAINDSFQSSPSRMAGRYHL</sequence>